<feature type="compositionally biased region" description="Polar residues" evidence="1">
    <location>
        <begin position="87"/>
        <end position="96"/>
    </location>
</feature>
<feature type="compositionally biased region" description="Low complexity" evidence="1">
    <location>
        <begin position="35"/>
        <end position="44"/>
    </location>
</feature>
<comment type="caution">
    <text evidence="3">The sequence shown here is derived from an EMBL/GenBank/DDBJ whole genome shotgun (WGS) entry which is preliminary data.</text>
</comment>
<feature type="signal peptide" evidence="2">
    <location>
        <begin position="1"/>
        <end position="36"/>
    </location>
</feature>
<dbReference type="Proteomes" id="UP000017048">
    <property type="component" value="Unassembled WGS sequence"/>
</dbReference>
<evidence type="ECO:0000313" key="3">
    <source>
        <dbReference type="EMBL" id="GAD87763.1"/>
    </source>
</evidence>
<evidence type="ECO:0000313" key="4">
    <source>
        <dbReference type="Proteomes" id="UP000017048"/>
    </source>
</evidence>
<evidence type="ECO:0000256" key="2">
    <source>
        <dbReference type="SAM" id="SignalP"/>
    </source>
</evidence>
<feature type="compositionally biased region" description="Low complexity" evidence="1">
    <location>
        <begin position="52"/>
        <end position="76"/>
    </location>
</feature>
<dbReference type="eggNOG" id="COG3827">
    <property type="taxonomic scope" value="Bacteria"/>
</dbReference>
<dbReference type="STRING" id="1824.SAMN05444423_103135"/>
<feature type="compositionally biased region" description="Low complexity" evidence="1">
    <location>
        <begin position="152"/>
        <end position="186"/>
    </location>
</feature>
<feature type="region of interest" description="Disordered" evidence="1">
    <location>
        <begin position="35"/>
        <end position="203"/>
    </location>
</feature>
<keyword evidence="2" id="KW-0732">Signal</keyword>
<gene>
    <name evidence="3" type="ORF">NCAST_37_00700</name>
</gene>
<dbReference type="EMBL" id="BAFO02000037">
    <property type="protein sequence ID" value="GAD87763.1"/>
    <property type="molecule type" value="Genomic_DNA"/>
</dbReference>
<protein>
    <submittedName>
        <fullName evidence="3">Uncharacterized protein</fullName>
    </submittedName>
</protein>
<feature type="chain" id="PRO_5004659658" evidence="2">
    <location>
        <begin position="37"/>
        <end position="363"/>
    </location>
</feature>
<dbReference type="AlphaFoldDB" id="U5EN89"/>
<accession>U5EN89</accession>
<evidence type="ECO:0000256" key="1">
    <source>
        <dbReference type="SAM" id="MobiDB-lite"/>
    </source>
</evidence>
<organism evidence="3 4">
    <name type="scientific">Nocardia asteroides NBRC 15531</name>
    <dbReference type="NCBI Taxonomy" id="1110697"/>
    <lineage>
        <taxon>Bacteria</taxon>
        <taxon>Bacillati</taxon>
        <taxon>Actinomycetota</taxon>
        <taxon>Actinomycetes</taxon>
        <taxon>Mycobacteriales</taxon>
        <taxon>Nocardiaceae</taxon>
        <taxon>Nocardia</taxon>
    </lineage>
</organism>
<sequence length="363" mass="36632">MKHRKPSRAQRAMASTSLPLAAAAAVATLLAAPAGAVPSDQPTTPATPAPAQPGTEQPSGETPETGTPEQTQPETPENVKPGENKSGETTPAQPGVTTPAPGQPGQSTPVKPTPSQPGVTTPRVAPLPVPGQGSQAQPAVHPGQQGTTPRQETTPGQEGTSPGQQGTTPGQPGQQSQGQPAQTQPAVPSEQGAGTEEEGSDKLVETPTWQAPHFDDAPAAPVVEMEGPHQEIGVSVDGGGVLPGVVNTHHYNNASGYVGTVGYRTPTGYGDAGVSVEYIGENSVKVTTYNGGDGRADNTTVTVLDTTQANLAKAAVENWIKAQPGGTAALEAAAKATLPVPGELLQTVNVAGVTTQWGGSLQY</sequence>
<name>U5EN89_NOCAS</name>
<reference evidence="3 4" key="1">
    <citation type="journal article" date="2014" name="BMC Genomics">
        <title>Genome based analysis of type-I polyketide synthase and nonribosomal peptide synthetase gene clusters in seven strains of five representative Nocardia species.</title>
        <authorList>
            <person name="Komaki H."/>
            <person name="Ichikawa N."/>
            <person name="Hosoyama A."/>
            <person name="Takahashi-Nakaguchi A."/>
            <person name="Matsuzawa T."/>
            <person name="Suzuki K."/>
            <person name="Fujita N."/>
            <person name="Gonoi T."/>
        </authorList>
    </citation>
    <scope>NUCLEOTIDE SEQUENCE [LARGE SCALE GENOMIC DNA]</scope>
    <source>
        <strain evidence="3 4">NBRC 15531</strain>
    </source>
</reference>
<proteinExistence type="predicted"/>
<keyword evidence="4" id="KW-1185">Reference proteome</keyword>